<proteinExistence type="predicted"/>
<dbReference type="GeneID" id="54467217"/>
<feature type="region of interest" description="Disordered" evidence="1">
    <location>
        <begin position="1"/>
        <end position="23"/>
    </location>
</feature>
<organism evidence="2">
    <name type="scientific">Mytilinidion resinicola</name>
    <dbReference type="NCBI Taxonomy" id="574789"/>
    <lineage>
        <taxon>Eukaryota</taxon>
        <taxon>Fungi</taxon>
        <taxon>Dikarya</taxon>
        <taxon>Ascomycota</taxon>
        <taxon>Pezizomycotina</taxon>
        <taxon>Dothideomycetes</taxon>
        <taxon>Pleosporomycetidae</taxon>
        <taxon>Mytilinidiales</taxon>
        <taxon>Mytilinidiaceae</taxon>
        <taxon>Mytilinidion</taxon>
    </lineage>
</organism>
<evidence type="ECO:0000313" key="4">
    <source>
        <dbReference type="RefSeq" id="XP_033569006.1"/>
    </source>
</evidence>
<dbReference type="RefSeq" id="XP_033569006.1">
    <property type="nucleotide sequence ID" value="XM_033726324.1"/>
</dbReference>
<sequence>MAPPKDGPPAIPLGGQRDGRGGDVGIPPPTTLHNYAYYAYHAYHAYCAYYTHYAYYAYYAAYITHPPNSYIHPYTAAPTYIAAYTALPPHTSFNSRTNALTKGTRAKRQHACPYANPKPAHYSGINSTRA</sequence>
<feature type="region of interest" description="Disordered" evidence="1">
    <location>
        <begin position="95"/>
        <end position="130"/>
    </location>
</feature>
<dbReference type="EMBL" id="MU003726">
    <property type="protein sequence ID" value="KAF2802042.1"/>
    <property type="molecule type" value="Genomic_DNA"/>
</dbReference>
<dbReference type="Proteomes" id="UP000504636">
    <property type="component" value="Unplaced"/>
</dbReference>
<evidence type="ECO:0000256" key="1">
    <source>
        <dbReference type="SAM" id="MobiDB-lite"/>
    </source>
</evidence>
<evidence type="ECO:0000313" key="2">
    <source>
        <dbReference type="EMBL" id="KAF2802042.1"/>
    </source>
</evidence>
<accession>A0A6A6XZU3</accession>
<protein>
    <submittedName>
        <fullName evidence="2 4">Uncharacterized protein</fullName>
    </submittedName>
</protein>
<reference evidence="4" key="2">
    <citation type="submission" date="2020-04" db="EMBL/GenBank/DDBJ databases">
        <authorList>
            <consortium name="NCBI Genome Project"/>
        </authorList>
    </citation>
    <scope>NUCLEOTIDE SEQUENCE</scope>
    <source>
        <strain evidence="4">CBS 304.34</strain>
    </source>
</reference>
<reference evidence="2 4" key="1">
    <citation type="journal article" date="2020" name="Stud. Mycol.">
        <title>101 Dothideomycetes genomes: a test case for predicting lifestyles and emergence of pathogens.</title>
        <authorList>
            <person name="Haridas S."/>
            <person name="Albert R."/>
            <person name="Binder M."/>
            <person name="Bloem J."/>
            <person name="Labutti K."/>
            <person name="Salamov A."/>
            <person name="Andreopoulos B."/>
            <person name="Baker S."/>
            <person name="Barry K."/>
            <person name="Bills G."/>
            <person name="Bluhm B."/>
            <person name="Cannon C."/>
            <person name="Castanera R."/>
            <person name="Culley D."/>
            <person name="Daum C."/>
            <person name="Ezra D."/>
            <person name="Gonzalez J."/>
            <person name="Henrissat B."/>
            <person name="Kuo A."/>
            <person name="Liang C."/>
            <person name="Lipzen A."/>
            <person name="Lutzoni F."/>
            <person name="Magnuson J."/>
            <person name="Mondo S."/>
            <person name="Nolan M."/>
            <person name="Ohm R."/>
            <person name="Pangilinan J."/>
            <person name="Park H.-J."/>
            <person name="Ramirez L."/>
            <person name="Alfaro M."/>
            <person name="Sun H."/>
            <person name="Tritt A."/>
            <person name="Yoshinaga Y."/>
            <person name="Zwiers L.-H."/>
            <person name="Turgeon B."/>
            <person name="Goodwin S."/>
            <person name="Spatafora J."/>
            <person name="Crous P."/>
            <person name="Grigoriev I."/>
        </authorList>
    </citation>
    <scope>NUCLEOTIDE SEQUENCE</scope>
    <source>
        <strain evidence="2 4">CBS 304.34</strain>
    </source>
</reference>
<keyword evidence="3" id="KW-1185">Reference proteome</keyword>
<dbReference type="AlphaFoldDB" id="A0A6A6XZU3"/>
<evidence type="ECO:0000313" key="3">
    <source>
        <dbReference type="Proteomes" id="UP000504636"/>
    </source>
</evidence>
<feature type="compositionally biased region" description="Pro residues" evidence="1">
    <location>
        <begin position="1"/>
        <end position="11"/>
    </location>
</feature>
<reference evidence="4" key="3">
    <citation type="submission" date="2025-04" db="UniProtKB">
        <authorList>
            <consortium name="RefSeq"/>
        </authorList>
    </citation>
    <scope>IDENTIFICATION</scope>
    <source>
        <strain evidence="4">CBS 304.34</strain>
    </source>
</reference>
<name>A0A6A6XZU3_9PEZI</name>
<gene>
    <name evidence="2 4" type="ORF">BDZ99DRAFT_527989</name>
</gene>